<gene>
    <name evidence="2" type="ORF">AVDCRST_MAG02-582</name>
</gene>
<reference evidence="2" key="1">
    <citation type="submission" date="2020-02" db="EMBL/GenBank/DDBJ databases">
        <authorList>
            <person name="Meier V. D."/>
        </authorList>
    </citation>
    <scope>NUCLEOTIDE SEQUENCE</scope>
    <source>
        <strain evidence="2">AVDCRST_MAG02</strain>
    </source>
</reference>
<evidence type="ECO:0000313" key="2">
    <source>
        <dbReference type="EMBL" id="CAA9447863.1"/>
    </source>
</evidence>
<protein>
    <submittedName>
        <fullName evidence="2">Uncharacterized protein</fullName>
    </submittedName>
</protein>
<organism evidence="2">
    <name type="scientific">uncultured Rubrobacteraceae bacterium</name>
    <dbReference type="NCBI Taxonomy" id="349277"/>
    <lineage>
        <taxon>Bacteria</taxon>
        <taxon>Bacillati</taxon>
        <taxon>Actinomycetota</taxon>
        <taxon>Rubrobacteria</taxon>
        <taxon>Rubrobacterales</taxon>
        <taxon>Rubrobacteraceae</taxon>
        <taxon>environmental samples</taxon>
    </lineage>
</organism>
<dbReference type="EMBL" id="CADCVH010000018">
    <property type="protein sequence ID" value="CAA9447863.1"/>
    <property type="molecule type" value="Genomic_DNA"/>
</dbReference>
<name>A0A6J4QS32_9ACTN</name>
<sequence>MVHRDNPNLRGTKGHAELPHRVVFTGEHAVARPLPQEGPTSLQGTPDEEDDAPERLGLSPDISRLPREVRDAIWLGGGRGVGSCDEARVAVCAAMFRAGYGAAEIWTVMTDPLNGVSANFFEQRGDLAEIALERIISTAHEMHTDG</sequence>
<accession>A0A6J4QS32</accession>
<evidence type="ECO:0000256" key="1">
    <source>
        <dbReference type="SAM" id="MobiDB-lite"/>
    </source>
</evidence>
<feature type="region of interest" description="Disordered" evidence="1">
    <location>
        <begin position="31"/>
        <end position="59"/>
    </location>
</feature>
<proteinExistence type="predicted"/>
<dbReference type="AlphaFoldDB" id="A0A6J4QS32"/>